<evidence type="ECO:0000313" key="1">
    <source>
        <dbReference type="EMBL" id="GFT48629.1"/>
    </source>
</evidence>
<sequence length="89" mass="9953">MSPPDNLANKIVRNFPGPHPLLPSRVSKVAAIIPALIVFLVQSTVENWPPSRYSVYLRMPASQSCKHINELINDLRLLVDLVNIINGRI</sequence>
<name>A0A8X6P5M2_NEPPI</name>
<accession>A0A8X6P5M2</accession>
<dbReference type="EMBL" id="BMAW01065055">
    <property type="protein sequence ID" value="GFT48629.1"/>
    <property type="molecule type" value="Genomic_DNA"/>
</dbReference>
<gene>
    <name evidence="1" type="ORF">NPIL_135001</name>
</gene>
<protein>
    <submittedName>
        <fullName evidence="1">Uncharacterized protein</fullName>
    </submittedName>
</protein>
<organism evidence="1 2">
    <name type="scientific">Nephila pilipes</name>
    <name type="common">Giant wood spider</name>
    <name type="synonym">Nephila maculata</name>
    <dbReference type="NCBI Taxonomy" id="299642"/>
    <lineage>
        <taxon>Eukaryota</taxon>
        <taxon>Metazoa</taxon>
        <taxon>Ecdysozoa</taxon>
        <taxon>Arthropoda</taxon>
        <taxon>Chelicerata</taxon>
        <taxon>Arachnida</taxon>
        <taxon>Araneae</taxon>
        <taxon>Araneomorphae</taxon>
        <taxon>Entelegynae</taxon>
        <taxon>Araneoidea</taxon>
        <taxon>Nephilidae</taxon>
        <taxon>Nephila</taxon>
    </lineage>
</organism>
<dbReference type="OrthoDB" id="6412268at2759"/>
<comment type="caution">
    <text evidence="1">The sequence shown here is derived from an EMBL/GenBank/DDBJ whole genome shotgun (WGS) entry which is preliminary data.</text>
</comment>
<dbReference type="Proteomes" id="UP000887013">
    <property type="component" value="Unassembled WGS sequence"/>
</dbReference>
<reference evidence="1" key="1">
    <citation type="submission" date="2020-08" db="EMBL/GenBank/DDBJ databases">
        <title>Multicomponent nature underlies the extraordinary mechanical properties of spider dragline silk.</title>
        <authorList>
            <person name="Kono N."/>
            <person name="Nakamura H."/>
            <person name="Mori M."/>
            <person name="Yoshida Y."/>
            <person name="Ohtoshi R."/>
            <person name="Malay A.D."/>
            <person name="Moran D.A.P."/>
            <person name="Tomita M."/>
            <person name="Numata K."/>
            <person name="Arakawa K."/>
        </authorList>
    </citation>
    <scope>NUCLEOTIDE SEQUENCE</scope>
</reference>
<evidence type="ECO:0000313" key="2">
    <source>
        <dbReference type="Proteomes" id="UP000887013"/>
    </source>
</evidence>
<dbReference type="AlphaFoldDB" id="A0A8X6P5M2"/>
<keyword evidence="2" id="KW-1185">Reference proteome</keyword>
<proteinExistence type="predicted"/>